<evidence type="ECO:0000313" key="2">
    <source>
        <dbReference type="Proteomes" id="UP000657918"/>
    </source>
</evidence>
<dbReference type="AlphaFoldDB" id="A0A835TE43"/>
<dbReference type="EMBL" id="JADGMS010000003">
    <property type="protein sequence ID" value="KAF9686191.1"/>
    <property type="molecule type" value="Genomic_DNA"/>
</dbReference>
<accession>A0A835TE43</accession>
<dbReference type="Proteomes" id="UP000657918">
    <property type="component" value="Unassembled WGS sequence"/>
</dbReference>
<comment type="caution">
    <text evidence="1">The sequence shown here is derived from an EMBL/GenBank/DDBJ whole genome shotgun (WGS) entry which is preliminary data.</text>
</comment>
<reference evidence="1 2" key="1">
    <citation type="submission" date="2020-10" db="EMBL/GenBank/DDBJ databases">
        <title>Plant Genome Project.</title>
        <authorList>
            <person name="Zhang R.-G."/>
        </authorList>
    </citation>
    <scope>NUCLEOTIDE SEQUENCE [LARGE SCALE GENOMIC DNA]</scope>
    <source>
        <strain evidence="1">FAFU-HL-1</strain>
        <tissue evidence="1">Leaf</tissue>
    </source>
</reference>
<evidence type="ECO:0000313" key="1">
    <source>
        <dbReference type="EMBL" id="KAF9686191.1"/>
    </source>
</evidence>
<name>A0A835TE43_9ROSI</name>
<protein>
    <submittedName>
        <fullName evidence="1">Uncharacterized protein</fullName>
    </submittedName>
</protein>
<keyword evidence="2" id="KW-1185">Reference proteome</keyword>
<sequence length="64" mass="7209">MERAESPIKSSMIKRWNSRDEAFCASKKLSLQRRNLNYVALGKGCEMLGTGRDSILCIFEAKIG</sequence>
<organism evidence="1 2">
    <name type="scientific">Salix dunnii</name>
    <dbReference type="NCBI Taxonomy" id="1413687"/>
    <lineage>
        <taxon>Eukaryota</taxon>
        <taxon>Viridiplantae</taxon>
        <taxon>Streptophyta</taxon>
        <taxon>Embryophyta</taxon>
        <taxon>Tracheophyta</taxon>
        <taxon>Spermatophyta</taxon>
        <taxon>Magnoliopsida</taxon>
        <taxon>eudicotyledons</taxon>
        <taxon>Gunneridae</taxon>
        <taxon>Pentapetalae</taxon>
        <taxon>rosids</taxon>
        <taxon>fabids</taxon>
        <taxon>Malpighiales</taxon>
        <taxon>Salicaceae</taxon>
        <taxon>Saliceae</taxon>
        <taxon>Salix</taxon>
    </lineage>
</organism>
<proteinExistence type="predicted"/>
<gene>
    <name evidence="1" type="ORF">SADUNF_Sadunf03G0132900</name>
</gene>